<gene>
    <name evidence="1" type="ORF">C7B43_12900</name>
</gene>
<evidence type="ECO:0000313" key="2">
    <source>
        <dbReference type="Proteomes" id="UP000242699"/>
    </source>
</evidence>
<proteinExistence type="predicted"/>
<dbReference type="AlphaFoldDB" id="A0A2T2WX33"/>
<dbReference type="InterPro" id="IPR027417">
    <property type="entry name" value="P-loop_NTPase"/>
</dbReference>
<dbReference type="EMBL" id="PXYT01000032">
    <property type="protein sequence ID" value="PSR26791.1"/>
    <property type="molecule type" value="Genomic_DNA"/>
</dbReference>
<sequence>MVGRSVAQEHSQCSTLFLRQGPAIIVVLTASLPTIRKRRRRQWTAQQYERQWRRLRVARNQAHLIVRTDPLDPGEVTRQIVLWFDAFTGLSQLWVTKDIADWRQRAKFRREVTWGYRCPDRGEGEFSANPSFRPWLKHCFKSAQIDTRLEPGI</sequence>
<comment type="caution">
    <text evidence="1">The sequence shown here is derived from an EMBL/GenBank/DDBJ whole genome shotgun (WGS) entry which is preliminary data.</text>
</comment>
<organism evidence="1 2">
    <name type="scientific">Sulfobacillus benefaciens</name>
    <dbReference type="NCBI Taxonomy" id="453960"/>
    <lineage>
        <taxon>Bacteria</taxon>
        <taxon>Bacillati</taxon>
        <taxon>Bacillota</taxon>
        <taxon>Clostridia</taxon>
        <taxon>Eubacteriales</taxon>
        <taxon>Clostridiales Family XVII. Incertae Sedis</taxon>
        <taxon>Sulfobacillus</taxon>
    </lineage>
</organism>
<protein>
    <submittedName>
        <fullName evidence="1">Uncharacterized protein</fullName>
    </submittedName>
</protein>
<dbReference type="Proteomes" id="UP000242699">
    <property type="component" value="Unassembled WGS sequence"/>
</dbReference>
<name>A0A2T2WX33_9FIRM</name>
<dbReference type="Gene3D" id="3.40.50.300">
    <property type="entry name" value="P-loop containing nucleotide triphosphate hydrolases"/>
    <property type="match status" value="1"/>
</dbReference>
<accession>A0A2T2WX33</accession>
<reference evidence="1 2" key="1">
    <citation type="journal article" date="2014" name="BMC Genomics">
        <title>Comparison of environmental and isolate Sulfobacillus genomes reveals diverse carbon, sulfur, nitrogen, and hydrogen metabolisms.</title>
        <authorList>
            <person name="Justice N.B."/>
            <person name="Norman A."/>
            <person name="Brown C.T."/>
            <person name="Singh A."/>
            <person name="Thomas B.C."/>
            <person name="Banfield J.F."/>
        </authorList>
    </citation>
    <scope>NUCLEOTIDE SEQUENCE [LARGE SCALE GENOMIC DNA]</scope>
    <source>
        <strain evidence="1">AMDSBA1</strain>
    </source>
</reference>
<evidence type="ECO:0000313" key="1">
    <source>
        <dbReference type="EMBL" id="PSR26791.1"/>
    </source>
</evidence>